<protein>
    <submittedName>
        <fullName evidence="1">Uncharacterized protein</fullName>
    </submittedName>
</protein>
<sequence>MSTVYQAGQLIDYPDILAAASDVTVYLGAPERDKCHSATAYGTIAAAEKGCGLVVARDGVAVPYDSHDPRATFVANGRNPIYVRTHFRDYHTQNDVTHSTLLSLRVTTDTNPDDKLCENALVIREEYVEGIEEISIDGLPDPTKPNNPATLTPGEFGNTFYIVPFSRGYASTPPFPQMDIVLVPLLVHEQSYPVECTSTGSSLTSSSSTDDSTTTTTTVVATEICYASNVTLTRLDPIRFTVFVRTEPKLEPTYPETVQNCFYASSLARTRFLGGSFHATSSASALSPHSTPMILAVTLLGWFMGRGLGKPR</sequence>
<dbReference type="EMBL" id="JBGBPQ010000002">
    <property type="protein sequence ID" value="KAL1528690.1"/>
    <property type="molecule type" value="Genomic_DNA"/>
</dbReference>
<gene>
    <name evidence="1" type="ORF">AB1Y20_010026</name>
</gene>
<organism evidence="1 2">
    <name type="scientific">Prymnesium parvum</name>
    <name type="common">Toxic golden alga</name>
    <dbReference type="NCBI Taxonomy" id="97485"/>
    <lineage>
        <taxon>Eukaryota</taxon>
        <taxon>Haptista</taxon>
        <taxon>Haptophyta</taxon>
        <taxon>Prymnesiophyceae</taxon>
        <taxon>Prymnesiales</taxon>
        <taxon>Prymnesiaceae</taxon>
        <taxon>Prymnesium</taxon>
    </lineage>
</organism>
<accession>A0AB34K377</accession>
<dbReference type="AlphaFoldDB" id="A0AB34K377"/>
<comment type="caution">
    <text evidence="1">The sequence shown here is derived from an EMBL/GenBank/DDBJ whole genome shotgun (WGS) entry which is preliminary data.</text>
</comment>
<keyword evidence="2" id="KW-1185">Reference proteome</keyword>
<name>A0AB34K377_PRYPA</name>
<dbReference type="Proteomes" id="UP001515480">
    <property type="component" value="Unassembled WGS sequence"/>
</dbReference>
<proteinExistence type="predicted"/>
<evidence type="ECO:0000313" key="1">
    <source>
        <dbReference type="EMBL" id="KAL1528690.1"/>
    </source>
</evidence>
<evidence type="ECO:0000313" key="2">
    <source>
        <dbReference type="Proteomes" id="UP001515480"/>
    </source>
</evidence>
<reference evidence="1 2" key="1">
    <citation type="journal article" date="2024" name="Science">
        <title>Giant polyketide synthase enzymes in the biosynthesis of giant marine polyether toxins.</title>
        <authorList>
            <person name="Fallon T.R."/>
            <person name="Shende V.V."/>
            <person name="Wierzbicki I.H."/>
            <person name="Pendleton A.L."/>
            <person name="Watervoot N.F."/>
            <person name="Auber R.P."/>
            <person name="Gonzalez D.J."/>
            <person name="Wisecaver J.H."/>
            <person name="Moore B.S."/>
        </authorList>
    </citation>
    <scope>NUCLEOTIDE SEQUENCE [LARGE SCALE GENOMIC DNA]</scope>
    <source>
        <strain evidence="1 2">12B1</strain>
    </source>
</reference>